<sequence>MREKSEGTSLAESLTSQAHPNQRNAAAPPNSRKRGARDNGQPPKVADRATAIAKGDASCNPAGGRWSVLAGVARPQERDTPRDMHFFENPHAIAISTFATSRHRDKPSVAQARNVKQLRLWLVRQNDSNQALVECLLVVGQKAHARIGDRIVVVVQEHRGSASSGMAGMSAAVKVRRGDIRHAVVVRTRYPTQRRDGSVVRFDDNACVLLNKSGDPVGTRINGAVGAELKRKKWSKVLSMAPMQA</sequence>
<gene>
    <name evidence="8" type="ORF">E4U60_005753</name>
</gene>
<reference evidence="8 9" key="1">
    <citation type="journal article" date="2020" name="bioRxiv">
        <title>Whole genome comparisons of ergot fungi reveals the divergence and evolution of species within the genus Claviceps are the result of varying mechanisms driving genome evolution and host range expansion.</title>
        <authorList>
            <person name="Wyka S.A."/>
            <person name="Mondo S.J."/>
            <person name="Liu M."/>
            <person name="Dettman J."/>
            <person name="Nalam V."/>
            <person name="Broders K.D."/>
        </authorList>
    </citation>
    <scope>NUCLEOTIDE SEQUENCE [LARGE SCALE GENOMIC DNA]</scope>
    <source>
        <strain evidence="8 9">CCC 1485</strain>
    </source>
</reference>
<dbReference type="PROSITE" id="PS00049">
    <property type="entry name" value="RIBOSOMAL_L14"/>
    <property type="match status" value="1"/>
</dbReference>
<evidence type="ECO:0000256" key="2">
    <source>
        <dbReference type="ARBA" id="ARBA00022980"/>
    </source>
</evidence>
<accession>A0A9P7SJJ0</accession>
<evidence type="ECO:0000256" key="1">
    <source>
        <dbReference type="ARBA" id="ARBA00010745"/>
    </source>
</evidence>
<feature type="compositionally biased region" description="Polar residues" evidence="7">
    <location>
        <begin position="7"/>
        <end position="24"/>
    </location>
</feature>
<dbReference type="GO" id="GO:0006412">
    <property type="term" value="P:translation"/>
    <property type="evidence" value="ECO:0007669"/>
    <property type="project" value="InterPro"/>
</dbReference>
<evidence type="ECO:0000256" key="3">
    <source>
        <dbReference type="ARBA" id="ARBA00023274"/>
    </source>
</evidence>
<dbReference type="OrthoDB" id="274765at2759"/>
<dbReference type="GO" id="GO:0003735">
    <property type="term" value="F:structural constituent of ribosome"/>
    <property type="evidence" value="ECO:0007669"/>
    <property type="project" value="InterPro"/>
</dbReference>
<evidence type="ECO:0000256" key="7">
    <source>
        <dbReference type="SAM" id="MobiDB-lite"/>
    </source>
</evidence>
<dbReference type="InterPro" id="IPR000218">
    <property type="entry name" value="Ribosomal_uL14"/>
</dbReference>
<dbReference type="FunFam" id="2.40.150.20:FF:000005">
    <property type="entry name" value="50S ribosomal protein L14"/>
    <property type="match status" value="1"/>
</dbReference>
<dbReference type="CDD" id="cd00337">
    <property type="entry name" value="Ribosomal_uL14"/>
    <property type="match status" value="1"/>
</dbReference>
<dbReference type="Pfam" id="PF00238">
    <property type="entry name" value="Ribosomal_L14"/>
    <property type="match status" value="1"/>
</dbReference>
<feature type="region of interest" description="Disordered" evidence="7">
    <location>
        <begin position="1"/>
        <end position="47"/>
    </location>
</feature>
<dbReference type="PANTHER" id="PTHR11761">
    <property type="entry name" value="50S/60S RIBOSOMAL PROTEIN L14/L23"/>
    <property type="match status" value="1"/>
</dbReference>
<dbReference type="Proteomes" id="UP000706124">
    <property type="component" value="Unassembled WGS sequence"/>
</dbReference>
<evidence type="ECO:0000313" key="9">
    <source>
        <dbReference type="Proteomes" id="UP000706124"/>
    </source>
</evidence>
<dbReference type="HAMAP" id="MF_01367">
    <property type="entry name" value="Ribosomal_uL14"/>
    <property type="match status" value="1"/>
</dbReference>
<dbReference type="GO" id="GO:0070180">
    <property type="term" value="F:large ribosomal subunit rRNA binding"/>
    <property type="evidence" value="ECO:0007669"/>
    <property type="project" value="TreeGrafter"/>
</dbReference>
<dbReference type="GO" id="GO:0005762">
    <property type="term" value="C:mitochondrial large ribosomal subunit"/>
    <property type="evidence" value="ECO:0007669"/>
    <property type="project" value="TreeGrafter"/>
</dbReference>
<evidence type="ECO:0000256" key="5">
    <source>
        <dbReference type="ARBA" id="ARBA00040118"/>
    </source>
</evidence>
<evidence type="ECO:0000256" key="6">
    <source>
        <dbReference type="RuleBase" id="RU003949"/>
    </source>
</evidence>
<dbReference type="InterPro" id="IPR019972">
    <property type="entry name" value="Ribosomal_uL14_CS"/>
</dbReference>
<dbReference type="SMART" id="SM01374">
    <property type="entry name" value="Ribosomal_L14"/>
    <property type="match status" value="1"/>
</dbReference>
<dbReference type="PANTHER" id="PTHR11761:SF3">
    <property type="entry name" value="LARGE RIBOSOMAL SUBUNIT PROTEIN UL14M"/>
    <property type="match status" value="1"/>
</dbReference>
<keyword evidence="9" id="KW-1185">Reference proteome</keyword>
<dbReference type="InterPro" id="IPR036853">
    <property type="entry name" value="Ribosomal_uL14_sf"/>
</dbReference>
<protein>
    <recommendedName>
        <fullName evidence="5">Large ribosomal subunit protein uL14m</fullName>
    </recommendedName>
</protein>
<dbReference type="EMBL" id="SRPO01000052">
    <property type="protein sequence ID" value="KAG5944696.1"/>
    <property type="molecule type" value="Genomic_DNA"/>
</dbReference>
<comment type="function">
    <text evidence="4">Component of the mitochondrial ribosome (mitoribosome), a dedicated translation machinery responsible for the synthesis of mitochondrial genome-encoded proteins, including at least some of the essential transmembrane subunits of the mitochondrial respiratory chain. The mitoribosomes are attached to the mitochondrial inner membrane and translation products are cotranslationally integrated into the membrane.</text>
</comment>
<dbReference type="AlphaFoldDB" id="A0A9P7SJJ0"/>
<keyword evidence="3 6" id="KW-0687">Ribonucleoprotein</keyword>
<dbReference type="Gene3D" id="2.40.150.20">
    <property type="entry name" value="Ribosomal protein L14"/>
    <property type="match status" value="1"/>
</dbReference>
<comment type="caution">
    <text evidence="8">The sequence shown here is derived from an EMBL/GenBank/DDBJ whole genome shotgun (WGS) entry which is preliminary data.</text>
</comment>
<comment type="similarity">
    <text evidence="1 6">Belongs to the universal ribosomal protein uL14 family.</text>
</comment>
<name>A0A9P7SJJ0_9HYPO</name>
<keyword evidence="2 6" id="KW-0689">Ribosomal protein</keyword>
<organism evidence="8 9">
    <name type="scientific">Claviceps pazoutovae</name>
    <dbReference type="NCBI Taxonomy" id="1649127"/>
    <lineage>
        <taxon>Eukaryota</taxon>
        <taxon>Fungi</taxon>
        <taxon>Dikarya</taxon>
        <taxon>Ascomycota</taxon>
        <taxon>Pezizomycotina</taxon>
        <taxon>Sordariomycetes</taxon>
        <taxon>Hypocreomycetidae</taxon>
        <taxon>Hypocreales</taxon>
        <taxon>Clavicipitaceae</taxon>
        <taxon>Claviceps</taxon>
    </lineage>
</organism>
<evidence type="ECO:0000313" key="8">
    <source>
        <dbReference type="EMBL" id="KAG5944696.1"/>
    </source>
</evidence>
<proteinExistence type="inferred from homology"/>
<dbReference type="SUPFAM" id="SSF50193">
    <property type="entry name" value="Ribosomal protein L14"/>
    <property type="match status" value="1"/>
</dbReference>
<evidence type="ECO:0000256" key="4">
    <source>
        <dbReference type="ARBA" id="ARBA00037226"/>
    </source>
</evidence>